<proteinExistence type="predicted"/>
<feature type="domain" description="PAS fold-3" evidence="1">
    <location>
        <begin position="28"/>
        <end position="90"/>
    </location>
</feature>
<gene>
    <name evidence="2" type="ORF">EAH89_27255</name>
</gene>
<accession>A0A502F3A5</accession>
<dbReference type="InterPro" id="IPR000014">
    <property type="entry name" value="PAS"/>
</dbReference>
<dbReference type="EMBL" id="RCZP01000053">
    <property type="protein sequence ID" value="TPG44317.1"/>
    <property type="molecule type" value="Genomic_DNA"/>
</dbReference>
<dbReference type="RefSeq" id="WP_140886900.1">
    <property type="nucleotide sequence ID" value="NZ_RCZP01000053.1"/>
</dbReference>
<dbReference type="OrthoDB" id="9789238at2"/>
<dbReference type="CDD" id="cd00130">
    <property type="entry name" value="PAS"/>
    <property type="match status" value="1"/>
</dbReference>
<comment type="caution">
    <text evidence="2">The sequence shown here is derived from an EMBL/GenBank/DDBJ whole genome shotgun (WGS) entry which is preliminary data.</text>
</comment>
<protein>
    <recommendedName>
        <fullName evidence="1">PAS fold-3 domain-containing protein</fullName>
    </recommendedName>
</protein>
<evidence type="ECO:0000259" key="1">
    <source>
        <dbReference type="Pfam" id="PF08447"/>
    </source>
</evidence>
<organism evidence="2 3">
    <name type="scientific">Muricoccus nepalensis</name>
    <dbReference type="NCBI Taxonomy" id="1854500"/>
    <lineage>
        <taxon>Bacteria</taxon>
        <taxon>Pseudomonadati</taxon>
        <taxon>Pseudomonadota</taxon>
        <taxon>Alphaproteobacteria</taxon>
        <taxon>Acetobacterales</taxon>
        <taxon>Roseomonadaceae</taxon>
        <taxon>Muricoccus</taxon>
    </lineage>
</organism>
<dbReference type="Gene3D" id="3.30.450.20">
    <property type="entry name" value="PAS domain"/>
    <property type="match status" value="1"/>
</dbReference>
<dbReference type="SUPFAM" id="SSF55785">
    <property type="entry name" value="PYP-like sensor domain (PAS domain)"/>
    <property type="match status" value="1"/>
</dbReference>
<dbReference type="AlphaFoldDB" id="A0A502F3A5"/>
<evidence type="ECO:0000313" key="2">
    <source>
        <dbReference type="EMBL" id="TPG44317.1"/>
    </source>
</evidence>
<evidence type="ECO:0000313" key="3">
    <source>
        <dbReference type="Proteomes" id="UP000317078"/>
    </source>
</evidence>
<reference evidence="2 3" key="1">
    <citation type="journal article" date="2019" name="Environ. Microbiol.">
        <title>Species interactions and distinct microbial communities in high Arctic permafrost affected cryosols are associated with the CH4 and CO2 gas fluxes.</title>
        <authorList>
            <person name="Altshuler I."/>
            <person name="Hamel J."/>
            <person name="Turney S."/>
            <person name="Magnuson E."/>
            <person name="Levesque R."/>
            <person name="Greer C."/>
            <person name="Whyte L.G."/>
        </authorList>
    </citation>
    <scope>NUCLEOTIDE SEQUENCE [LARGE SCALE GENOMIC DNA]</scope>
    <source>
        <strain evidence="2 3">S9.3B</strain>
    </source>
</reference>
<dbReference type="InterPro" id="IPR013655">
    <property type="entry name" value="PAS_fold_3"/>
</dbReference>
<keyword evidence="3" id="KW-1185">Reference proteome</keyword>
<dbReference type="Proteomes" id="UP000317078">
    <property type="component" value="Unassembled WGS sequence"/>
</dbReference>
<dbReference type="Pfam" id="PF08447">
    <property type="entry name" value="PAS_3"/>
    <property type="match status" value="1"/>
</dbReference>
<name>A0A502F3A5_9PROT</name>
<sequence>MRSFARERGEAALGPWKLDLRSHGLTTSTNFWAAFGRGLEAPFSREDLRAAIHAEDREQVGSTIAQSIAERADYDVEYRAVRPDGTVCWL</sequence>
<dbReference type="InterPro" id="IPR035965">
    <property type="entry name" value="PAS-like_dom_sf"/>
</dbReference>